<keyword evidence="3" id="KW-0732">Signal</keyword>
<dbReference type="Proteomes" id="UP001333710">
    <property type="component" value="Chromosome"/>
</dbReference>
<gene>
    <name evidence="4" type="ORF">MACH26_33790</name>
</gene>
<dbReference type="InterPro" id="IPR011990">
    <property type="entry name" value="TPR-like_helical_dom_sf"/>
</dbReference>
<dbReference type="InterPro" id="IPR029058">
    <property type="entry name" value="AB_hydrolase_fold"/>
</dbReference>
<evidence type="ECO:0000256" key="1">
    <source>
        <dbReference type="ARBA" id="ARBA00005622"/>
    </source>
</evidence>
<dbReference type="SUPFAM" id="SSF53474">
    <property type="entry name" value="alpha/beta-Hydrolases"/>
    <property type="match status" value="1"/>
</dbReference>
<dbReference type="PANTHER" id="PTHR40841:SF2">
    <property type="entry name" value="SIDEROPHORE-DEGRADING ESTERASE (EUROFUNG)"/>
    <property type="match status" value="1"/>
</dbReference>
<dbReference type="SUPFAM" id="SSF48452">
    <property type="entry name" value="TPR-like"/>
    <property type="match status" value="1"/>
</dbReference>
<dbReference type="PANTHER" id="PTHR40841">
    <property type="entry name" value="SIDEROPHORE TRIACETYLFUSARININE C ESTERASE"/>
    <property type="match status" value="1"/>
</dbReference>
<dbReference type="EMBL" id="AP027272">
    <property type="protein sequence ID" value="BDX07858.1"/>
    <property type="molecule type" value="Genomic_DNA"/>
</dbReference>
<feature type="chain" id="PRO_5041464645" description="Esterase" evidence="3">
    <location>
        <begin position="23"/>
        <end position="376"/>
    </location>
</feature>
<keyword evidence="5" id="KW-1185">Reference proteome</keyword>
<dbReference type="RefSeq" id="WP_338293958.1">
    <property type="nucleotide sequence ID" value="NZ_AP027272.1"/>
</dbReference>
<organism evidence="4 5">
    <name type="scientific">Planctobacterium marinum</name>
    <dbReference type="NCBI Taxonomy" id="1631968"/>
    <lineage>
        <taxon>Bacteria</taxon>
        <taxon>Pseudomonadati</taxon>
        <taxon>Pseudomonadota</taxon>
        <taxon>Gammaproteobacteria</taxon>
        <taxon>Alteromonadales</taxon>
        <taxon>Alteromonadaceae</taxon>
        <taxon>Planctobacterium</taxon>
    </lineage>
</organism>
<dbReference type="Gene3D" id="3.40.50.1820">
    <property type="entry name" value="alpha/beta hydrolase"/>
    <property type="match status" value="1"/>
</dbReference>
<dbReference type="InterPro" id="IPR000801">
    <property type="entry name" value="Esterase-like"/>
</dbReference>
<proteinExistence type="inferred from homology"/>
<feature type="signal peptide" evidence="3">
    <location>
        <begin position="1"/>
        <end position="22"/>
    </location>
</feature>
<dbReference type="GO" id="GO:0016788">
    <property type="term" value="F:hydrolase activity, acting on ester bonds"/>
    <property type="evidence" value="ECO:0007669"/>
    <property type="project" value="TreeGrafter"/>
</dbReference>
<evidence type="ECO:0000313" key="4">
    <source>
        <dbReference type="EMBL" id="BDX07858.1"/>
    </source>
</evidence>
<evidence type="ECO:0008006" key="6">
    <source>
        <dbReference type="Google" id="ProtNLM"/>
    </source>
</evidence>
<dbReference type="Pfam" id="PF00756">
    <property type="entry name" value="Esterase"/>
    <property type="match status" value="1"/>
</dbReference>
<evidence type="ECO:0000313" key="5">
    <source>
        <dbReference type="Proteomes" id="UP001333710"/>
    </source>
</evidence>
<comment type="similarity">
    <text evidence="1">Belongs to the esterase D family.</text>
</comment>
<sequence length="376" mass="42930">MRKALIKFTLLLLVWTHCAVFAAGVINIEEIDIDSAVLGEERRILVYLPAEYENKKQHFPVLYITDGDIQGMHTKGTLDFMSKLDQSPDMIVVGIVSPRHIRNQDLTLVAESPEQKGTFEGADRFLMFIEEEVIPVVKTNYRTLDYQALSGTSHGGQFAINAMIKRPCLFDGIIAISPSLYWNEKQLLKLSEKALKERQLKGRLFLSIADEEPIMTEPFEQLVNLFAHHSNEQLMVKVKKFEEENHDSTTLPGQYHGLKYLFNEWPLPKTPMTLNDLQAHYATRSALLGVDLVIPEDRANGYGQWLIYLNREEDALKLLEWNRSTYPQSLDTHVALIKAYLHFNHAEQAKSSLGKALKTVKEIDEAQRQLLQGLVL</sequence>
<dbReference type="InterPro" id="IPR052558">
    <property type="entry name" value="Siderophore_Hydrolase_D"/>
</dbReference>
<evidence type="ECO:0000256" key="3">
    <source>
        <dbReference type="SAM" id="SignalP"/>
    </source>
</evidence>
<protein>
    <recommendedName>
        <fullName evidence="6">Esterase</fullName>
    </recommendedName>
</protein>
<evidence type="ECO:0000256" key="2">
    <source>
        <dbReference type="ARBA" id="ARBA00022801"/>
    </source>
</evidence>
<name>A0AA48HXU2_9ALTE</name>
<keyword evidence="2" id="KW-0378">Hydrolase</keyword>
<dbReference type="KEGG" id="pmaw:MACH26_33790"/>
<dbReference type="AlphaFoldDB" id="A0AA48HXU2"/>
<accession>A0AA48HXU2</accession>
<reference evidence="4" key="1">
    <citation type="submission" date="2023-01" db="EMBL/GenBank/DDBJ databases">
        <title>Complete genome sequence of Planctobacterium marinum strain Dej080120_11.</title>
        <authorList>
            <person name="Ueki S."/>
            <person name="Maruyama F."/>
        </authorList>
    </citation>
    <scope>NUCLEOTIDE SEQUENCE</scope>
    <source>
        <strain evidence="4">Dej080120_11</strain>
    </source>
</reference>